<reference evidence="2" key="2">
    <citation type="submission" date="2020-06" db="EMBL/GenBank/DDBJ databases">
        <authorList>
            <person name="Sheffer M."/>
        </authorList>
    </citation>
    <scope>NUCLEOTIDE SEQUENCE</scope>
</reference>
<feature type="compositionally biased region" description="Polar residues" evidence="1">
    <location>
        <begin position="54"/>
        <end position="64"/>
    </location>
</feature>
<sequence length="73" mass="7992">MAPIRKTLPRTPAQNSNYSKYGILLLRSKIGIQKSCSNPIDQTGRKAIIGPVQRSGNKMASSSALKDESGFWQ</sequence>
<dbReference type="EMBL" id="JABXBU010002228">
    <property type="protein sequence ID" value="KAF8771600.1"/>
    <property type="molecule type" value="Genomic_DNA"/>
</dbReference>
<evidence type="ECO:0000313" key="3">
    <source>
        <dbReference type="Proteomes" id="UP000807504"/>
    </source>
</evidence>
<proteinExistence type="predicted"/>
<evidence type="ECO:0000256" key="1">
    <source>
        <dbReference type="SAM" id="MobiDB-lite"/>
    </source>
</evidence>
<protein>
    <submittedName>
        <fullName evidence="2">Uncharacterized protein</fullName>
    </submittedName>
</protein>
<accession>A0A8T0EG28</accession>
<gene>
    <name evidence="2" type="ORF">HNY73_018996</name>
</gene>
<keyword evidence="3" id="KW-1185">Reference proteome</keyword>
<organism evidence="2 3">
    <name type="scientific">Argiope bruennichi</name>
    <name type="common">Wasp spider</name>
    <name type="synonym">Aranea bruennichi</name>
    <dbReference type="NCBI Taxonomy" id="94029"/>
    <lineage>
        <taxon>Eukaryota</taxon>
        <taxon>Metazoa</taxon>
        <taxon>Ecdysozoa</taxon>
        <taxon>Arthropoda</taxon>
        <taxon>Chelicerata</taxon>
        <taxon>Arachnida</taxon>
        <taxon>Araneae</taxon>
        <taxon>Araneomorphae</taxon>
        <taxon>Entelegynae</taxon>
        <taxon>Araneoidea</taxon>
        <taxon>Araneidae</taxon>
        <taxon>Argiope</taxon>
    </lineage>
</organism>
<evidence type="ECO:0000313" key="2">
    <source>
        <dbReference type="EMBL" id="KAF8771600.1"/>
    </source>
</evidence>
<name>A0A8T0EG28_ARGBR</name>
<comment type="caution">
    <text evidence="2">The sequence shown here is derived from an EMBL/GenBank/DDBJ whole genome shotgun (WGS) entry which is preliminary data.</text>
</comment>
<feature type="region of interest" description="Disordered" evidence="1">
    <location>
        <begin position="50"/>
        <end position="73"/>
    </location>
</feature>
<dbReference type="Proteomes" id="UP000807504">
    <property type="component" value="Unassembled WGS sequence"/>
</dbReference>
<dbReference type="AlphaFoldDB" id="A0A8T0EG28"/>
<reference evidence="2" key="1">
    <citation type="journal article" date="2020" name="bioRxiv">
        <title>Chromosome-level reference genome of the European wasp spider Argiope bruennichi: a resource for studies on range expansion and evolutionary adaptation.</title>
        <authorList>
            <person name="Sheffer M.M."/>
            <person name="Hoppe A."/>
            <person name="Krehenwinkel H."/>
            <person name="Uhl G."/>
            <person name="Kuss A.W."/>
            <person name="Jensen L."/>
            <person name="Jensen C."/>
            <person name="Gillespie R.G."/>
            <person name="Hoff K.J."/>
            <person name="Prost S."/>
        </authorList>
    </citation>
    <scope>NUCLEOTIDE SEQUENCE</scope>
</reference>